<dbReference type="AlphaFoldDB" id="A0A1G1X5I3"/>
<accession>A0A1G1X5I3</accession>
<evidence type="ECO:0000256" key="3">
    <source>
        <dbReference type="ARBA" id="ARBA00022763"/>
    </source>
</evidence>
<dbReference type="Pfam" id="PF01261">
    <property type="entry name" value="AP_endonuc_2"/>
    <property type="match status" value="1"/>
</dbReference>
<evidence type="ECO:0000256" key="7">
    <source>
        <dbReference type="HAMAP-Rule" id="MF_00152"/>
    </source>
</evidence>
<feature type="binding site" evidence="7">
    <location>
        <position position="225"/>
    </location>
    <ligand>
        <name>Zn(2+)</name>
        <dbReference type="ChEBI" id="CHEBI:29105"/>
        <label>2</label>
    </ligand>
</feature>
<dbReference type="InterPro" id="IPR018246">
    <property type="entry name" value="AP_endonuc_F2_Zn_BS"/>
</dbReference>
<keyword evidence="4 7" id="KW-0378">Hydrolase</keyword>
<dbReference type="GO" id="GO:0003677">
    <property type="term" value="F:DNA binding"/>
    <property type="evidence" value="ECO:0007669"/>
    <property type="project" value="InterPro"/>
</dbReference>
<dbReference type="PROSITE" id="PS51432">
    <property type="entry name" value="AP_NUCLEASE_F2_4"/>
    <property type="match status" value="1"/>
</dbReference>
<dbReference type="InterPro" id="IPR001719">
    <property type="entry name" value="AP_endonuc_2"/>
</dbReference>
<dbReference type="PANTHER" id="PTHR21445">
    <property type="entry name" value="ENDONUCLEASE IV ENDODEOXYRIBONUCLEASE IV"/>
    <property type="match status" value="1"/>
</dbReference>
<sequence>MSQKHQKVGLHVSAAGGVQNAPDNAKTMGAECFQFFSRSPRGGGAAPISDEQAAEFRNKSEEYGFESYIHTPYYINFASKNTKIYYGSINAVREELVRGTKLGVKYVVTHMGSAKDYITDKDSSVVPPEALTQAIEGLKKIYETDKELTTQLLLEISAGAGAVLGDSFDELATLLEGLGRKDVHVCLDTCHMFASGYDLRTEEAVEATMKQFRSAIGTEHLKLVHMNDSKKEVGSHRDLHEHMGIGEIGTKGLQAVLAHKDFQHVNFILETKHDEYIEKDLEFLMKNRS</sequence>
<feature type="binding site" evidence="7">
    <location>
        <position position="70"/>
    </location>
    <ligand>
        <name>Zn(2+)</name>
        <dbReference type="ChEBI" id="CHEBI:29105"/>
        <label>1</label>
    </ligand>
</feature>
<dbReference type="PANTHER" id="PTHR21445:SF0">
    <property type="entry name" value="APURINIC-APYRIMIDINIC ENDONUCLEASE"/>
    <property type="match status" value="1"/>
</dbReference>
<keyword evidence="6 7" id="KW-0234">DNA repair</keyword>
<dbReference type="Gene3D" id="3.20.20.150">
    <property type="entry name" value="Divalent-metal-dependent TIM barrel enzymes"/>
    <property type="match status" value="1"/>
</dbReference>
<dbReference type="SMART" id="SM00518">
    <property type="entry name" value="AP2Ec"/>
    <property type="match status" value="1"/>
</dbReference>
<feature type="binding site" evidence="7">
    <location>
        <position position="191"/>
    </location>
    <ligand>
        <name>Zn(2+)</name>
        <dbReference type="ChEBI" id="CHEBI:29105"/>
        <label>3</label>
    </ligand>
</feature>
<dbReference type="GO" id="GO:0006284">
    <property type="term" value="P:base-excision repair"/>
    <property type="evidence" value="ECO:0007669"/>
    <property type="project" value="TreeGrafter"/>
</dbReference>
<evidence type="ECO:0000256" key="5">
    <source>
        <dbReference type="ARBA" id="ARBA00022833"/>
    </source>
</evidence>
<feature type="binding site" evidence="7">
    <location>
        <position position="155"/>
    </location>
    <ligand>
        <name>Zn(2+)</name>
        <dbReference type="ChEBI" id="CHEBI:29105"/>
        <label>2</label>
    </ligand>
</feature>
<comment type="similarity">
    <text evidence="1 7">Belongs to the AP endonuclease 2 family.</text>
</comment>
<dbReference type="PROSITE" id="PS00731">
    <property type="entry name" value="AP_NUCLEASE_F2_3"/>
    <property type="match status" value="1"/>
</dbReference>
<evidence type="ECO:0000256" key="4">
    <source>
        <dbReference type="ARBA" id="ARBA00022801"/>
    </source>
</evidence>
<dbReference type="EC" id="3.1.21.2" evidence="7"/>
<evidence type="ECO:0000313" key="9">
    <source>
        <dbReference type="EMBL" id="OGY35285.1"/>
    </source>
</evidence>
<evidence type="ECO:0000313" key="10">
    <source>
        <dbReference type="Proteomes" id="UP000177528"/>
    </source>
</evidence>
<comment type="function">
    <text evidence="7">Endonuclease IV plays a role in DNA repair. It cleaves phosphodiester bonds at apurinic or apyrimidinic (AP) sites, generating a 3'-hydroxyl group and a 5'-terminal sugar phosphate.</text>
</comment>
<evidence type="ECO:0000256" key="6">
    <source>
        <dbReference type="ARBA" id="ARBA00023204"/>
    </source>
</evidence>
<dbReference type="FunFam" id="3.20.20.150:FF:000001">
    <property type="entry name" value="Probable endonuclease 4"/>
    <property type="match status" value="1"/>
</dbReference>
<evidence type="ECO:0000256" key="1">
    <source>
        <dbReference type="ARBA" id="ARBA00005340"/>
    </source>
</evidence>
<feature type="binding site" evidence="7">
    <location>
        <position position="270"/>
    </location>
    <ligand>
        <name>Zn(2+)</name>
        <dbReference type="ChEBI" id="CHEBI:29105"/>
        <label>2</label>
    </ligand>
</feature>
<comment type="catalytic activity">
    <reaction evidence="7">
        <text>Endonucleolytic cleavage to 5'-phosphooligonucleotide end-products.</text>
        <dbReference type="EC" id="3.1.21.2"/>
    </reaction>
</comment>
<dbReference type="HAMAP" id="MF_00152">
    <property type="entry name" value="Nfo"/>
    <property type="match status" value="1"/>
</dbReference>
<protein>
    <recommendedName>
        <fullName evidence="7">Probable endonuclease 4</fullName>
        <ecNumber evidence="7">3.1.21.2</ecNumber>
    </recommendedName>
    <alternativeName>
        <fullName evidence="7">Endodeoxyribonuclease IV</fullName>
    </alternativeName>
    <alternativeName>
        <fullName evidence="7">Endonuclease IV</fullName>
    </alternativeName>
</protein>
<dbReference type="SUPFAM" id="SSF51658">
    <property type="entry name" value="Xylose isomerase-like"/>
    <property type="match status" value="1"/>
</dbReference>
<comment type="cofactor">
    <cofactor evidence="7">
        <name>Zn(2+)</name>
        <dbReference type="ChEBI" id="CHEBI:29105"/>
    </cofactor>
    <text evidence="7">Binds 3 Zn(2+) ions.</text>
</comment>
<comment type="caution">
    <text evidence="9">The sequence shown here is derived from an EMBL/GenBank/DDBJ whole genome shotgun (WGS) entry which is preliminary data.</text>
</comment>
<dbReference type="GO" id="GO:0008081">
    <property type="term" value="F:phosphoric diester hydrolase activity"/>
    <property type="evidence" value="ECO:0007669"/>
    <property type="project" value="TreeGrafter"/>
</dbReference>
<feature type="binding site" evidence="7">
    <location>
        <position position="155"/>
    </location>
    <ligand>
        <name>Zn(2+)</name>
        <dbReference type="ChEBI" id="CHEBI:29105"/>
        <label>1</label>
    </ligand>
</feature>
<evidence type="ECO:0000259" key="8">
    <source>
        <dbReference type="Pfam" id="PF01261"/>
    </source>
</evidence>
<feature type="domain" description="Xylose isomerase-like TIM barrel" evidence="8">
    <location>
        <begin position="23"/>
        <end position="285"/>
    </location>
</feature>
<keyword evidence="2 7" id="KW-0479">Metal-binding</keyword>
<keyword evidence="7" id="KW-0255">Endonuclease</keyword>
<dbReference type="InterPro" id="IPR036237">
    <property type="entry name" value="Xyl_isomerase-like_sf"/>
</dbReference>
<feature type="binding site" evidence="7">
    <location>
        <position position="238"/>
    </location>
    <ligand>
        <name>Zn(2+)</name>
        <dbReference type="ChEBI" id="CHEBI:29105"/>
        <label>3</label>
    </ligand>
</feature>
<dbReference type="CDD" id="cd00019">
    <property type="entry name" value="AP2Ec"/>
    <property type="match status" value="1"/>
</dbReference>
<feature type="binding site" evidence="7">
    <location>
        <position position="240"/>
    </location>
    <ligand>
        <name>Zn(2+)</name>
        <dbReference type="ChEBI" id="CHEBI:29105"/>
        <label>3</label>
    </ligand>
</feature>
<feature type="binding site" evidence="7">
    <location>
        <position position="110"/>
    </location>
    <ligand>
        <name>Zn(2+)</name>
        <dbReference type="ChEBI" id="CHEBI:29105"/>
        <label>1</label>
    </ligand>
</feature>
<keyword evidence="7" id="KW-0540">Nuclease</keyword>
<dbReference type="GO" id="GO:0003906">
    <property type="term" value="F:DNA-(apurinic or apyrimidinic site) endonuclease activity"/>
    <property type="evidence" value="ECO:0007669"/>
    <property type="project" value="TreeGrafter"/>
</dbReference>
<feature type="binding site" evidence="7">
    <location>
        <position position="188"/>
    </location>
    <ligand>
        <name>Zn(2+)</name>
        <dbReference type="ChEBI" id="CHEBI:29105"/>
        <label>2</label>
    </ligand>
</feature>
<keyword evidence="3 7" id="KW-0227">DNA damage</keyword>
<dbReference type="Proteomes" id="UP000177528">
    <property type="component" value="Unassembled WGS sequence"/>
</dbReference>
<dbReference type="InterPro" id="IPR013022">
    <property type="entry name" value="Xyl_isomerase-like_TIM-brl"/>
</dbReference>
<proteinExistence type="inferred from homology"/>
<organism evidence="9 10">
    <name type="scientific">Candidatus Andersenbacteria bacterium RIFCSPHIGHO2_12_FULL_45_11</name>
    <dbReference type="NCBI Taxonomy" id="1797281"/>
    <lineage>
        <taxon>Bacteria</taxon>
        <taxon>Candidatus Anderseniibacteriota</taxon>
    </lineage>
</organism>
<keyword evidence="5 7" id="KW-0862">Zinc</keyword>
<dbReference type="GO" id="GO:0008270">
    <property type="term" value="F:zinc ion binding"/>
    <property type="evidence" value="ECO:0007669"/>
    <property type="project" value="UniProtKB-UniRule"/>
</dbReference>
<gene>
    <name evidence="7" type="primary">nfo</name>
    <name evidence="9" type="ORF">A3D99_04265</name>
</gene>
<dbReference type="GO" id="GO:0008833">
    <property type="term" value="F:deoxyribonuclease IV (phage-T4-induced) activity"/>
    <property type="evidence" value="ECO:0007669"/>
    <property type="project" value="UniProtKB-UniRule"/>
</dbReference>
<reference evidence="9 10" key="1">
    <citation type="journal article" date="2016" name="Nat. Commun.">
        <title>Thousands of microbial genomes shed light on interconnected biogeochemical processes in an aquifer system.</title>
        <authorList>
            <person name="Anantharaman K."/>
            <person name="Brown C.T."/>
            <person name="Hug L.A."/>
            <person name="Sharon I."/>
            <person name="Castelle C.J."/>
            <person name="Probst A.J."/>
            <person name="Thomas B.C."/>
            <person name="Singh A."/>
            <person name="Wilkins M.J."/>
            <person name="Karaoz U."/>
            <person name="Brodie E.L."/>
            <person name="Williams K.H."/>
            <person name="Hubbard S.S."/>
            <person name="Banfield J.F."/>
        </authorList>
    </citation>
    <scope>NUCLEOTIDE SEQUENCE [LARGE SCALE GENOMIC DNA]</scope>
</reference>
<dbReference type="NCBIfam" id="TIGR00587">
    <property type="entry name" value="nfo"/>
    <property type="match status" value="1"/>
</dbReference>
<dbReference type="EMBL" id="MHHR01000001">
    <property type="protein sequence ID" value="OGY35285.1"/>
    <property type="molecule type" value="Genomic_DNA"/>
</dbReference>
<name>A0A1G1X5I3_9BACT</name>
<evidence type="ECO:0000256" key="2">
    <source>
        <dbReference type="ARBA" id="ARBA00022723"/>
    </source>
</evidence>